<comment type="caution">
    <text evidence="2">The sequence shown here is derived from an EMBL/GenBank/DDBJ whole genome shotgun (WGS) entry which is preliminary data.</text>
</comment>
<evidence type="ECO:0000313" key="3">
    <source>
        <dbReference type="Proteomes" id="UP000243342"/>
    </source>
</evidence>
<feature type="compositionally biased region" description="Low complexity" evidence="1">
    <location>
        <begin position="41"/>
        <end position="53"/>
    </location>
</feature>
<dbReference type="EMBL" id="MLCF01000002">
    <property type="protein sequence ID" value="OIV39378.1"/>
    <property type="molecule type" value="Genomic_DNA"/>
</dbReference>
<reference evidence="2 3" key="1">
    <citation type="submission" date="2016-10" db="EMBL/GenBank/DDBJ databases">
        <title>Genome sequence of Streptomyces gilvigriseus MUSC 26.</title>
        <authorList>
            <person name="Lee L.-H."/>
            <person name="Ser H.-L."/>
        </authorList>
    </citation>
    <scope>NUCLEOTIDE SEQUENCE [LARGE SCALE GENOMIC DNA]</scope>
    <source>
        <strain evidence="2 3">MUSC 26</strain>
    </source>
</reference>
<protein>
    <submittedName>
        <fullName evidence="2">Uncharacterized protein</fullName>
    </submittedName>
</protein>
<sequence>MKALPGEEPLPAAHTTELHWFVSGGPAPAQEAADQASTAPRQRTTRYLLRTRLITVQAQKDRSDSGETAQAGAGPQQQIRTVLHYLLGRRATSAARPAAGREQAR</sequence>
<dbReference type="AlphaFoldDB" id="A0A1J7CIB6"/>
<organism evidence="2 3">
    <name type="scientific">Mangrovactinospora gilvigrisea</name>
    <dbReference type="NCBI Taxonomy" id="1428644"/>
    <lineage>
        <taxon>Bacteria</taxon>
        <taxon>Bacillati</taxon>
        <taxon>Actinomycetota</taxon>
        <taxon>Actinomycetes</taxon>
        <taxon>Kitasatosporales</taxon>
        <taxon>Streptomycetaceae</taxon>
        <taxon>Mangrovactinospora</taxon>
    </lineage>
</organism>
<evidence type="ECO:0000256" key="1">
    <source>
        <dbReference type="SAM" id="MobiDB-lite"/>
    </source>
</evidence>
<keyword evidence="3" id="KW-1185">Reference proteome</keyword>
<dbReference type="Proteomes" id="UP000243342">
    <property type="component" value="Unassembled WGS sequence"/>
</dbReference>
<proteinExistence type="predicted"/>
<gene>
    <name evidence="2" type="ORF">BIV57_00605</name>
</gene>
<name>A0A1J7CIB6_9ACTN</name>
<feature type="region of interest" description="Disordered" evidence="1">
    <location>
        <begin position="1"/>
        <end position="78"/>
    </location>
</feature>
<accession>A0A1J7CIB6</accession>
<evidence type="ECO:0000313" key="2">
    <source>
        <dbReference type="EMBL" id="OIV39378.1"/>
    </source>
</evidence>